<evidence type="ECO:0008006" key="3">
    <source>
        <dbReference type="Google" id="ProtNLM"/>
    </source>
</evidence>
<reference evidence="1" key="1">
    <citation type="submission" date="2021-04" db="EMBL/GenBank/DDBJ databases">
        <authorList>
            <person name="Zhang D.-C."/>
        </authorList>
    </citation>
    <scope>NUCLEOTIDE SEQUENCE</scope>
    <source>
        <strain evidence="1">CGMCC 1.15697</strain>
    </source>
</reference>
<evidence type="ECO:0000313" key="1">
    <source>
        <dbReference type="EMBL" id="MBP5857437.1"/>
    </source>
</evidence>
<organism evidence="1 2">
    <name type="scientific">Marivibrio halodurans</name>
    <dbReference type="NCBI Taxonomy" id="2039722"/>
    <lineage>
        <taxon>Bacteria</taxon>
        <taxon>Pseudomonadati</taxon>
        <taxon>Pseudomonadota</taxon>
        <taxon>Alphaproteobacteria</taxon>
        <taxon>Rhodospirillales</taxon>
        <taxon>Rhodospirillaceae</taxon>
        <taxon>Marivibrio</taxon>
    </lineage>
</organism>
<comment type="caution">
    <text evidence="1">The sequence shown here is derived from an EMBL/GenBank/DDBJ whole genome shotgun (WGS) entry which is preliminary data.</text>
</comment>
<accession>A0A8J7S8P4</accession>
<evidence type="ECO:0000313" key="2">
    <source>
        <dbReference type="Proteomes" id="UP000672602"/>
    </source>
</evidence>
<keyword evidence="2" id="KW-1185">Reference proteome</keyword>
<dbReference type="EMBL" id="JAGMWN010000004">
    <property type="protein sequence ID" value="MBP5857437.1"/>
    <property type="molecule type" value="Genomic_DNA"/>
</dbReference>
<name>A0A8J7S8P4_9PROT</name>
<dbReference type="Proteomes" id="UP000672602">
    <property type="component" value="Unassembled WGS sequence"/>
</dbReference>
<dbReference type="AlphaFoldDB" id="A0A8J7S8P4"/>
<dbReference type="RefSeq" id="WP_210682020.1">
    <property type="nucleotide sequence ID" value="NZ_JAGMWN010000004.1"/>
</dbReference>
<dbReference type="SUPFAM" id="SSF53756">
    <property type="entry name" value="UDP-Glycosyltransferase/glycogen phosphorylase"/>
    <property type="match status" value="1"/>
</dbReference>
<proteinExistence type="predicted"/>
<protein>
    <recommendedName>
        <fullName evidence="3">Glycosyltransferase</fullName>
    </recommendedName>
</protein>
<sequence>MTRAQAVLGQFVLTVAKARGVSLSPETLTIEHIFGLDNLTPDRLEGLWQWLWDLLPELPDAMRRKLVANLEPVAMSPALPLHLYLDVFCATTLREKPEAAADLFARIARAETFAEGHALFQRTLMTVEQRMVGEKAWIFASVHDCYDALLAKAWAEGAPKPLARRDAEVRTGGEIERCAIITDAVSDARGHGPTRMALNYAALLRAAGATVQVFETADRNLAADQGRFNPDPVRSGPFDAAFLPHVRTWRPSLEKPRLDVLRDTVEAIGAFAPDVILKIGAPRSFAASQKQWPVPVHAVATSSYWPGEMGSRTILIKGAEQARAGFDGLDALAKRLVEHHHFMPKPRLSPAESPIMEPFLRAGVPEGKRILGTVGWNAAHAIDHAFAAMMRRVLDAHPDFVWCVVTRSMPPAAISLRDAGHPVYHVPPIERLNRALSGLYALVVPDALTGGAGGQMRAITHGCPVVARATPLSDGVRLFLADTAFDGAEAYRQGLLALMADRHARDDLLARQRVRLDEARADATIDEPRKLARTGRGFLDLLAKAGAANRADAA</sequence>
<gene>
    <name evidence="1" type="ORF">KAJ83_10495</name>
</gene>